<comment type="caution">
    <text evidence="1">The sequence shown here is derived from an EMBL/GenBank/DDBJ whole genome shotgun (WGS) entry which is preliminary data.</text>
</comment>
<proteinExistence type="predicted"/>
<dbReference type="AlphaFoldDB" id="A0A0F9S4K9"/>
<accession>A0A0F9S4K9</accession>
<sequence>MKEFRRFEGILPKSALKEYLDEKMKDLDHEERRAPLKST</sequence>
<dbReference type="EMBL" id="LAZR01000813">
    <property type="protein sequence ID" value="KKN57217.1"/>
    <property type="molecule type" value="Genomic_DNA"/>
</dbReference>
<reference evidence="1" key="1">
    <citation type="journal article" date="2015" name="Nature">
        <title>Complex archaea that bridge the gap between prokaryotes and eukaryotes.</title>
        <authorList>
            <person name="Spang A."/>
            <person name="Saw J.H."/>
            <person name="Jorgensen S.L."/>
            <person name="Zaremba-Niedzwiedzka K."/>
            <person name="Martijn J."/>
            <person name="Lind A.E."/>
            <person name="van Eijk R."/>
            <person name="Schleper C."/>
            <person name="Guy L."/>
            <person name="Ettema T.J."/>
        </authorList>
    </citation>
    <scope>NUCLEOTIDE SEQUENCE</scope>
</reference>
<protein>
    <submittedName>
        <fullName evidence="1">Uncharacterized protein</fullName>
    </submittedName>
</protein>
<evidence type="ECO:0000313" key="1">
    <source>
        <dbReference type="EMBL" id="KKN57217.1"/>
    </source>
</evidence>
<gene>
    <name evidence="1" type="ORF">LCGC14_0564300</name>
</gene>
<organism evidence="1">
    <name type="scientific">marine sediment metagenome</name>
    <dbReference type="NCBI Taxonomy" id="412755"/>
    <lineage>
        <taxon>unclassified sequences</taxon>
        <taxon>metagenomes</taxon>
        <taxon>ecological metagenomes</taxon>
    </lineage>
</organism>
<name>A0A0F9S4K9_9ZZZZ</name>